<dbReference type="FunFam" id="2.60.40.10:FF:000495">
    <property type="entry name" value="Periplasmic beta-glucosidase"/>
    <property type="match status" value="1"/>
</dbReference>
<accession>A0A9D9IWY3</accession>
<evidence type="ECO:0000256" key="2">
    <source>
        <dbReference type="ARBA" id="ARBA00022801"/>
    </source>
</evidence>
<evidence type="ECO:0000313" key="8">
    <source>
        <dbReference type="Proteomes" id="UP000823769"/>
    </source>
</evidence>
<comment type="similarity">
    <text evidence="1 4">Belongs to the glycosyl hydrolase 3 family.</text>
</comment>
<evidence type="ECO:0000313" key="7">
    <source>
        <dbReference type="EMBL" id="MBO8480637.1"/>
    </source>
</evidence>
<keyword evidence="2 4" id="KW-0378">Hydrolase</keyword>
<dbReference type="PROSITE" id="PS51257">
    <property type="entry name" value="PROKAR_LIPOPROTEIN"/>
    <property type="match status" value="1"/>
</dbReference>
<dbReference type="InterPro" id="IPR001764">
    <property type="entry name" value="Glyco_hydro_3_N"/>
</dbReference>
<name>A0A9D9IWY3_9BACT</name>
<dbReference type="SUPFAM" id="SSF51445">
    <property type="entry name" value="(Trans)glycosidases"/>
    <property type="match status" value="1"/>
</dbReference>
<dbReference type="Pfam" id="PF14310">
    <property type="entry name" value="Fn3-like"/>
    <property type="match status" value="1"/>
</dbReference>
<dbReference type="InterPro" id="IPR026891">
    <property type="entry name" value="Fn3-like"/>
</dbReference>
<keyword evidence="5" id="KW-0732">Signal</keyword>
<evidence type="ECO:0000256" key="1">
    <source>
        <dbReference type="ARBA" id="ARBA00005336"/>
    </source>
</evidence>
<dbReference type="Proteomes" id="UP000823769">
    <property type="component" value="Unassembled WGS sequence"/>
</dbReference>
<dbReference type="InterPro" id="IPR036881">
    <property type="entry name" value="Glyco_hydro_3_C_sf"/>
</dbReference>
<dbReference type="GO" id="GO:0008422">
    <property type="term" value="F:beta-glucosidase activity"/>
    <property type="evidence" value="ECO:0007669"/>
    <property type="project" value="UniProtKB-ARBA"/>
</dbReference>
<dbReference type="Pfam" id="PF01915">
    <property type="entry name" value="Glyco_hydro_3_C"/>
    <property type="match status" value="1"/>
</dbReference>
<dbReference type="PRINTS" id="PR00133">
    <property type="entry name" value="GLHYDRLASE3"/>
</dbReference>
<dbReference type="SMART" id="SM01217">
    <property type="entry name" value="Fn3_like"/>
    <property type="match status" value="1"/>
</dbReference>
<feature type="domain" description="Fibronectin type III-like" evidence="6">
    <location>
        <begin position="665"/>
        <end position="735"/>
    </location>
</feature>
<organism evidence="7 8">
    <name type="scientific">Candidatus Cryptobacteroides avistercoris</name>
    <dbReference type="NCBI Taxonomy" id="2840758"/>
    <lineage>
        <taxon>Bacteria</taxon>
        <taxon>Pseudomonadati</taxon>
        <taxon>Bacteroidota</taxon>
        <taxon>Bacteroidia</taxon>
        <taxon>Bacteroidales</taxon>
        <taxon>Candidatus Cryptobacteroides</taxon>
    </lineage>
</organism>
<dbReference type="GO" id="GO:0005975">
    <property type="term" value="P:carbohydrate metabolic process"/>
    <property type="evidence" value="ECO:0007669"/>
    <property type="project" value="InterPro"/>
</dbReference>
<feature type="signal peptide" evidence="5">
    <location>
        <begin position="1"/>
        <end position="15"/>
    </location>
</feature>
<reference evidence="7" key="1">
    <citation type="submission" date="2020-10" db="EMBL/GenBank/DDBJ databases">
        <authorList>
            <person name="Gilroy R."/>
        </authorList>
    </citation>
    <scope>NUCLEOTIDE SEQUENCE</scope>
    <source>
        <strain evidence="7">B3-1481</strain>
    </source>
</reference>
<dbReference type="Gene3D" id="3.20.20.300">
    <property type="entry name" value="Glycoside hydrolase, family 3, N-terminal domain"/>
    <property type="match status" value="1"/>
</dbReference>
<dbReference type="InterPro" id="IPR017853">
    <property type="entry name" value="GH"/>
</dbReference>
<dbReference type="EMBL" id="JADILW010000086">
    <property type="protein sequence ID" value="MBO8480637.1"/>
    <property type="molecule type" value="Genomic_DNA"/>
</dbReference>
<dbReference type="AlphaFoldDB" id="A0A9D9IWY3"/>
<dbReference type="InterPro" id="IPR019800">
    <property type="entry name" value="Glyco_hydro_3_AS"/>
</dbReference>
<evidence type="ECO:0000259" key="6">
    <source>
        <dbReference type="SMART" id="SM01217"/>
    </source>
</evidence>
<dbReference type="PROSITE" id="PS00775">
    <property type="entry name" value="GLYCOSYL_HYDROL_F3"/>
    <property type="match status" value="1"/>
</dbReference>
<evidence type="ECO:0000256" key="5">
    <source>
        <dbReference type="SAM" id="SignalP"/>
    </source>
</evidence>
<gene>
    <name evidence="7" type="ORF">IAB76_05975</name>
</gene>
<dbReference type="SUPFAM" id="SSF52279">
    <property type="entry name" value="Beta-D-glucan exohydrolase, C-terminal domain"/>
    <property type="match status" value="1"/>
</dbReference>
<protein>
    <submittedName>
        <fullName evidence="7">Glycoside hydrolase family 3 C-terminal domain-containing protein</fullName>
    </submittedName>
</protein>
<keyword evidence="3" id="KW-0119">Carbohydrate metabolism</keyword>
<dbReference type="InterPro" id="IPR013783">
    <property type="entry name" value="Ig-like_fold"/>
</dbReference>
<dbReference type="InterPro" id="IPR002772">
    <property type="entry name" value="Glyco_hydro_3_C"/>
</dbReference>
<sequence length="746" mass="81039">MKALSQLFLPAIALAVVSCGGGQTTNPQDRLTVHDAEINEVIAKMTLEEKVEMLHSKTNMSSEGVPSQGIPDIKYTDGPFGIREEGVPTGFQSAGWTLDSATYFPTGSALAATWSPELAYKYGTGMGREARLRGKDVILGPAINIQRLPVGGRSYEYLSEDPILSADLAAEYVKGVQDAGTAACIKHYALNSQETNRGTVNVIVDERTMREIYLKPFEAAVREGGAMVVMPAYNKVNGYWCSENNHLNNEILRGDWGFKGFTVSDWGGTHSTMGAALGGLNVQMTGDRYLGPALIDSVKAGKVPESVVDDKVREILRVRYAIEPIPEDEANIVMTSQKPQQQIAHEVAQKSIVLLQNDGILPLAKSTPKIAVIGLNAKASTAAGGMGAGVKTLYEVSPYEGIASHAEGEVSYAQAYKNYMGMFGRWLGANDPSVATEIDEAPSPELLDEALKNAAEADVVIFFSGTNKSIESEGSDRENIDLPVSQNEILAKIAEVNPNIVTVNISGGPCDLREACKLSRAVVQGWWNGLEGGNALAEVLFGEIAPSGKLPITFPARLEDSPAFALGNFPQKAEVQGDLFGNQYRQDVQGQNRFRMQYSPDAYYSEGLLVGYRWFDTKDIEPLFAFGHGLSYVDFEYSNIKAKAGKDAVTVTFDLTNKGSMEADEVAQLYVKYENGAVERPEKELKAFQRVTVAPGETVKVKLSFDLDDLRWWNEEINGWDLEHGAIDLLLGAASDDIRLDATVTI</sequence>
<dbReference type="Pfam" id="PF00933">
    <property type="entry name" value="Glyco_hydro_3"/>
    <property type="match status" value="1"/>
</dbReference>
<evidence type="ECO:0000256" key="4">
    <source>
        <dbReference type="RuleBase" id="RU361161"/>
    </source>
</evidence>
<reference evidence="7" key="2">
    <citation type="journal article" date="2021" name="PeerJ">
        <title>Extensive microbial diversity within the chicken gut microbiome revealed by metagenomics and culture.</title>
        <authorList>
            <person name="Gilroy R."/>
            <person name="Ravi A."/>
            <person name="Getino M."/>
            <person name="Pursley I."/>
            <person name="Horton D.L."/>
            <person name="Alikhan N.F."/>
            <person name="Baker D."/>
            <person name="Gharbi K."/>
            <person name="Hall N."/>
            <person name="Watson M."/>
            <person name="Adriaenssens E.M."/>
            <person name="Foster-Nyarko E."/>
            <person name="Jarju S."/>
            <person name="Secka A."/>
            <person name="Antonio M."/>
            <person name="Oren A."/>
            <person name="Chaudhuri R.R."/>
            <person name="La Ragione R."/>
            <person name="Hildebrand F."/>
            <person name="Pallen M.J."/>
        </authorList>
    </citation>
    <scope>NUCLEOTIDE SEQUENCE</scope>
    <source>
        <strain evidence="7">B3-1481</strain>
    </source>
</reference>
<evidence type="ECO:0000256" key="3">
    <source>
        <dbReference type="ARBA" id="ARBA00023277"/>
    </source>
</evidence>
<dbReference type="PANTHER" id="PTHR42715:SF10">
    <property type="entry name" value="BETA-GLUCOSIDASE"/>
    <property type="match status" value="1"/>
</dbReference>
<dbReference type="InterPro" id="IPR036962">
    <property type="entry name" value="Glyco_hydro_3_N_sf"/>
</dbReference>
<feature type="chain" id="PRO_5038956302" evidence="5">
    <location>
        <begin position="16"/>
        <end position="746"/>
    </location>
</feature>
<dbReference type="PANTHER" id="PTHR42715">
    <property type="entry name" value="BETA-GLUCOSIDASE"/>
    <property type="match status" value="1"/>
</dbReference>
<proteinExistence type="inferred from homology"/>
<comment type="caution">
    <text evidence="7">The sequence shown here is derived from an EMBL/GenBank/DDBJ whole genome shotgun (WGS) entry which is preliminary data.</text>
</comment>
<dbReference type="InterPro" id="IPR050288">
    <property type="entry name" value="Cellulose_deg_GH3"/>
</dbReference>
<dbReference type="Gene3D" id="3.40.50.1700">
    <property type="entry name" value="Glycoside hydrolase family 3 C-terminal domain"/>
    <property type="match status" value="1"/>
</dbReference>
<dbReference type="Gene3D" id="2.60.40.10">
    <property type="entry name" value="Immunoglobulins"/>
    <property type="match status" value="1"/>
</dbReference>
<keyword evidence="4" id="KW-0326">Glycosidase</keyword>